<evidence type="ECO:0000313" key="1">
    <source>
        <dbReference type="EMBL" id="ODH13263.1"/>
    </source>
</evidence>
<sequence length="238" mass="26778">MPNQLLASWSLECTKDLIGATLKHGIQRRRTCAVQLGAAAQFFFGRPNSPAAVFQWRGLNVGASRQSPPVNPLVKRLDKGMRYAPHISQLRPCSATGTRVHQDIEEYPSNRRVGVQILINRPGNVHPSREDFQRSLNQPFLSASPGNSLNHPQKCNPHHLLRLRPRPVPITQLLEAVLLGRSSGDSLDDVQPMIESGVDWIFKSFYTVTFLAATRQLLQLRRRKELKVAVPEPYSFFS</sequence>
<accession>A0A1D2J4Q0</accession>
<dbReference type="EMBL" id="LZYO01000533">
    <property type="protein sequence ID" value="ODH13263.1"/>
    <property type="molecule type" value="Genomic_DNA"/>
</dbReference>
<name>A0A1D2J4Q0_PARBR</name>
<gene>
    <name evidence="1" type="ORF">ACO22_07436</name>
</gene>
<protein>
    <submittedName>
        <fullName evidence="1">Uncharacterized protein</fullName>
    </submittedName>
</protein>
<dbReference type="VEuPathDB" id="FungiDB:PABG_12391"/>
<comment type="caution">
    <text evidence="1">The sequence shown here is derived from an EMBL/GenBank/DDBJ whole genome shotgun (WGS) entry which is preliminary data.</text>
</comment>
<proteinExistence type="predicted"/>
<organism evidence="1 2">
    <name type="scientific">Paracoccidioides brasiliensis</name>
    <dbReference type="NCBI Taxonomy" id="121759"/>
    <lineage>
        <taxon>Eukaryota</taxon>
        <taxon>Fungi</taxon>
        <taxon>Dikarya</taxon>
        <taxon>Ascomycota</taxon>
        <taxon>Pezizomycotina</taxon>
        <taxon>Eurotiomycetes</taxon>
        <taxon>Eurotiomycetidae</taxon>
        <taxon>Onygenales</taxon>
        <taxon>Ajellomycetaceae</taxon>
        <taxon>Paracoccidioides</taxon>
    </lineage>
</organism>
<dbReference type="Proteomes" id="UP000242814">
    <property type="component" value="Unassembled WGS sequence"/>
</dbReference>
<evidence type="ECO:0000313" key="2">
    <source>
        <dbReference type="Proteomes" id="UP000242814"/>
    </source>
</evidence>
<reference evidence="1 2" key="1">
    <citation type="submission" date="2016-06" db="EMBL/GenBank/DDBJ databases">
        <authorList>
            <person name="Kjaerup R.B."/>
            <person name="Dalgaard T.S."/>
            <person name="Juul-Madsen H.R."/>
        </authorList>
    </citation>
    <scope>NUCLEOTIDE SEQUENCE [LARGE SCALE GENOMIC DNA]</scope>
    <source>
        <strain evidence="1 2">Pb300</strain>
    </source>
</reference>
<dbReference type="AlphaFoldDB" id="A0A1D2J4Q0"/>